<sequence>MEVEMYGHGRLCGLPISIWQDMSIHRIAEYGQHRIHLPLNHFILQRSLYGVGLWHHLSAMHFEESGAFGPITTTTTGQPYEYL</sequence>
<comment type="caution">
    <text evidence="1">The sequence shown here is derived from an EMBL/GenBank/DDBJ whole genome shotgun (WGS) entry which is preliminary data.</text>
</comment>
<protein>
    <submittedName>
        <fullName evidence="1">Uncharacterized protein</fullName>
    </submittedName>
</protein>
<gene>
    <name evidence="1" type="ORF">TNCV_4721381</name>
</gene>
<organism evidence="1 2">
    <name type="scientific">Trichonephila clavipes</name>
    <name type="common">Golden silk orbweaver</name>
    <name type="synonym">Nephila clavipes</name>
    <dbReference type="NCBI Taxonomy" id="2585209"/>
    <lineage>
        <taxon>Eukaryota</taxon>
        <taxon>Metazoa</taxon>
        <taxon>Ecdysozoa</taxon>
        <taxon>Arthropoda</taxon>
        <taxon>Chelicerata</taxon>
        <taxon>Arachnida</taxon>
        <taxon>Araneae</taxon>
        <taxon>Araneomorphae</taxon>
        <taxon>Entelegynae</taxon>
        <taxon>Araneoidea</taxon>
        <taxon>Nephilidae</taxon>
        <taxon>Trichonephila</taxon>
    </lineage>
</organism>
<evidence type="ECO:0000313" key="1">
    <source>
        <dbReference type="EMBL" id="GFY29010.1"/>
    </source>
</evidence>
<dbReference type="AlphaFoldDB" id="A0A8X7BF07"/>
<name>A0A8X7BF07_TRICX</name>
<evidence type="ECO:0000313" key="2">
    <source>
        <dbReference type="Proteomes" id="UP000887159"/>
    </source>
</evidence>
<dbReference type="EMBL" id="BMAU01021387">
    <property type="protein sequence ID" value="GFY29010.1"/>
    <property type="molecule type" value="Genomic_DNA"/>
</dbReference>
<reference evidence="1" key="1">
    <citation type="submission" date="2020-08" db="EMBL/GenBank/DDBJ databases">
        <title>Multicomponent nature underlies the extraordinary mechanical properties of spider dragline silk.</title>
        <authorList>
            <person name="Kono N."/>
            <person name="Nakamura H."/>
            <person name="Mori M."/>
            <person name="Yoshida Y."/>
            <person name="Ohtoshi R."/>
            <person name="Malay A.D."/>
            <person name="Moran D.A.P."/>
            <person name="Tomita M."/>
            <person name="Numata K."/>
            <person name="Arakawa K."/>
        </authorList>
    </citation>
    <scope>NUCLEOTIDE SEQUENCE</scope>
</reference>
<keyword evidence="2" id="KW-1185">Reference proteome</keyword>
<dbReference type="Proteomes" id="UP000887159">
    <property type="component" value="Unassembled WGS sequence"/>
</dbReference>
<proteinExistence type="predicted"/>
<accession>A0A8X7BF07</accession>